<gene>
    <name evidence="1" type="ORF">OR16_06629</name>
</gene>
<protein>
    <recommendedName>
        <fullName evidence="3">SnoaL-like domain-containing protein</fullName>
    </recommendedName>
</protein>
<reference evidence="1 2" key="1">
    <citation type="journal article" date="2012" name="J. Bacteriol.">
        <title>De Novo Genome Project of Cupriavidus basilensis OR16.</title>
        <authorList>
            <person name="Cserhati M."/>
            <person name="Kriszt B."/>
            <person name="Szoboszlay S."/>
            <person name="Toth A."/>
            <person name="Szabo I."/>
            <person name="Tancsics A."/>
            <person name="Nagy I."/>
            <person name="Horvath B."/>
            <person name="Nagy I."/>
            <person name="Kukolya J."/>
        </authorList>
    </citation>
    <scope>NUCLEOTIDE SEQUENCE [LARGE SCALE GENOMIC DNA]</scope>
    <source>
        <strain evidence="1 2">OR16</strain>
    </source>
</reference>
<organism evidence="1 2">
    <name type="scientific">Cupriavidus basilensis OR16</name>
    <dbReference type="NCBI Taxonomy" id="1127483"/>
    <lineage>
        <taxon>Bacteria</taxon>
        <taxon>Pseudomonadati</taxon>
        <taxon>Pseudomonadota</taxon>
        <taxon>Betaproteobacteria</taxon>
        <taxon>Burkholderiales</taxon>
        <taxon>Burkholderiaceae</taxon>
        <taxon>Cupriavidus</taxon>
    </lineage>
</organism>
<dbReference type="Proteomes" id="UP000005808">
    <property type="component" value="Unassembled WGS sequence"/>
</dbReference>
<dbReference type="PATRIC" id="fig|1127483.3.peg.1326"/>
<comment type="caution">
    <text evidence="1">The sequence shown here is derived from an EMBL/GenBank/DDBJ whole genome shotgun (WGS) entry which is preliminary data.</text>
</comment>
<dbReference type="RefSeq" id="WP_006157086.1">
    <property type="nucleotide sequence ID" value="NZ_AHJE01000016.1"/>
</dbReference>
<dbReference type="AlphaFoldDB" id="H1S0T7"/>
<name>H1S0T7_9BURK</name>
<dbReference type="InterPro" id="IPR032710">
    <property type="entry name" value="NTF2-like_dom_sf"/>
</dbReference>
<evidence type="ECO:0008006" key="3">
    <source>
        <dbReference type="Google" id="ProtNLM"/>
    </source>
</evidence>
<proteinExistence type="predicted"/>
<dbReference type="EMBL" id="AHJE01000016">
    <property type="protein sequence ID" value="EHP43753.1"/>
    <property type="molecule type" value="Genomic_DNA"/>
</dbReference>
<accession>H1S0T7</accession>
<evidence type="ECO:0000313" key="1">
    <source>
        <dbReference type="EMBL" id="EHP43753.1"/>
    </source>
</evidence>
<evidence type="ECO:0000313" key="2">
    <source>
        <dbReference type="Proteomes" id="UP000005808"/>
    </source>
</evidence>
<dbReference type="Gene3D" id="3.10.450.50">
    <property type="match status" value="1"/>
</dbReference>
<sequence length="154" mass="17122">MPTFLENAVMSPSESHAQVTACHQSVLLFYHGLDRGDYSLAMKQVAPDCLWERGGVLLRGPQQIEASVRRRSATQVARHIVSNFAVLRQDAESATAAYCLALHLYDNGSPLADVTCQFALEPDHAWRIRQLDVQRAFSYSREVISPLAQAPRQG</sequence>
<dbReference type="SUPFAM" id="SSF54427">
    <property type="entry name" value="NTF2-like"/>
    <property type="match status" value="1"/>
</dbReference>